<gene>
    <name evidence="2" type="ORF">QTN89_04250</name>
</gene>
<reference evidence="2 3" key="1">
    <citation type="submission" date="2023-06" db="EMBL/GenBank/DDBJ databases">
        <title>Roseiconus lacunae JC819 isolated from Gulf of Mannar region, Tamil Nadu.</title>
        <authorList>
            <person name="Pk S."/>
            <person name="Ch S."/>
            <person name="Ch V.R."/>
        </authorList>
    </citation>
    <scope>NUCLEOTIDE SEQUENCE [LARGE SCALE GENOMIC DNA]</scope>
    <source>
        <strain evidence="2 3">JC819</strain>
    </source>
</reference>
<name>A0ABT7PDR3_9BACT</name>
<comment type="caution">
    <text evidence="2">The sequence shown here is derived from an EMBL/GenBank/DDBJ whole genome shotgun (WGS) entry which is preliminary data.</text>
</comment>
<feature type="region of interest" description="Disordered" evidence="1">
    <location>
        <begin position="1"/>
        <end position="29"/>
    </location>
</feature>
<dbReference type="RefSeq" id="WP_289162314.1">
    <property type="nucleotide sequence ID" value="NZ_JASZZN010000003.1"/>
</dbReference>
<proteinExistence type="predicted"/>
<sequence>MKTTKTPADAPAKDIARFGRADGADPDIDREGGKWNAGIIRGVSLASVGEALGHGMWLDQTTIEQVAEYSNSTGDTGLKCRFTHPGMSSDGMGRHLGRLFDVRVEGEKAVGDLHFAESAHKTPDGDLAEYCMMLTEEDPKAAGLSIVFHHDFNAEYEFQSDHEEDYEYEDHRGRTIKSKRFKSPDERNEHNYPHVRMNELRAADIVDEPAANPDGLFDRSPLARQADQFLSYAAGVSDTKPGATTFGIDGDRASQFFDRWLESHGLSLVSTEVAAMANDTTPEVPATEITRESLLAEQQRYIDRFGAEDGVKWFADGKSFEDCLGLFADKQSELIESLTAERDEAIEKLASVQLGEDEPIDTYPGDESKKVPFSQYVKRSKS</sequence>
<evidence type="ECO:0000313" key="2">
    <source>
        <dbReference type="EMBL" id="MDM4014630.1"/>
    </source>
</evidence>
<accession>A0ABT7PDR3</accession>
<organism evidence="2 3">
    <name type="scientific">Roseiconus lacunae</name>
    <dbReference type="NCBI Taxonomy" id="2605694"/>
    <lineage>
        <taxon>Bacteria</taxon>
        <taxon>Pseudomonadati</taxon>
        <taxon>Planctomycetota</taxon>
        <taxon>Planctomycetia</taxon>
        <taxon>Pirellulales</taxon>
        <taxon>Pirellulaceae</taxon>
        <taxon>Roseiconus</taxon>
    </lineage>
</organism>
<evidence type="ECO:0000313" key="3">
    <source>
        <dbReference type="Proteomes" id="UP001239462"/>
    </source>
</evidence>
<dbReference type="EMBL" id="JASZZN010000003">
    <property type="protein sequence ID" value="MDM4014630.1"/>
    <property type="molecule type" value="Genomic_DNA"/>
</dbReference>
<protein>
    <submittedName>
        <fullName evidence="2">Uncharacterized protein</fullName>
    </submittedName>
</protein>
<keyword evidence="3" id="KW-1185">Reference proteome</keyword>
<dbReference type="Proteomes" id="UP001239462">
    <property type="component" value="Unassembled WGS sequence"/>
</dbReference>
<evidence type="ECO:0000256" key="1">
    <source>
        <dbReference type="SAM" id="MobiDB-lite"/>
    </source>
</evidence>
<feature type="compositionally biased region" description="Basic and acidic residues" evidence="1">
    <location>
        <begin position="11"/>
        <end position="29"/>
    </location>
</feature>